<keyword evidence="1" id="KW-0732">Signal</keyword>
<dbReference type="Gene3D" id="2.40.160.170">
    <property type="match status" value="1"/>
</dbReference>
<evidence type="ECO:0000313" key="2">
    <source>
        <dbReference type="EMBL" id="PWK32602.1"/>
    </source>
</evidence>
<feature type="chain" id="PRO_5016356696" description="Outer membrane protein" evidence="1">
    <location>
        <begin position="27"/>
        <end position="221"/>
    </location>
</feature>
<accession>A0A316EL70</accession>
<sequence length="221" mass="23565">MKQTHFLSATAAITLAMALGSPGAHAHEIYAGIGTEGVGAGFAYALDDRFNARAEINGFALSRSFTAGDLSYDARATLLHGGLYADWFPAPQTAPFRFVIGALIGDDHVNATATSTNGTYNINGVVVAANGETVTARARYPTVRPYLGIGFGHTPNGKPGFGMYFDAGVTYGRPRVSLNVPDSIAAQVSQANIDAERQELQDKANRLRFYPIVKIGVTYRF</sequence>
<keyword evidence="3" id="KW-1185">Reference proteome</keyword>
<evidence type="ECO:0000313" key="3">
    <source>
        <dbReference type="Proteomes" id="UP000245754"/>
    </source>
</evidence>
<comment type="caution">
    <text evidence="2">The sequence shown here is derived from an EMBL/GenBank/DDBJ whole genome shotgun (WGS) entry which is preliminary data.</text>
</comment>
<reference evidence="2 3" key="1">
    <citation type="submission" date="2018-05" db="EMBL/GenBank/DDBJ databases">
        <title>Genomic Encyclopedia of Type Strains, Phase IV (KMG-V): Genome sequencing to study the core and pangenomes of soil and plant-associated prokaryotes.</title>
        <authorList>
            <person name="Whitman W."/>
        </authorList>
    </citation>
    <scope>NUCLEOTIDE SEQUENCE [LARGE SCALE GENOMIC DNA]</scope>
    <source>
        <strain evidence="2 3">SLV-132</strain>
    </source>
</reference>
<evidence type="ECO:0000256" key="1">
    <source>
        <dbReference type="SAM" id="SignalP"/>
    </source>
</evidence>
<dbReference type="RefSeq" id="WP_109584904.1">
    <property type="nucleotide sequence ID" value="NZ_QGGT01000006.1"/>
</dbReference>
<dbReference type="Proteomes" id="UP000245754">
    <property type="component" value="Unassembled WGS sequence"/>
</dbReference>
<name>A0A316EL70_9BURK</name>
<proteinExistence type="predicted"/>
<organism evidence="2 3">
    <name type="scientific">Cupriavidus plantarum</name>
    <dbReference type="NCBI Taxonomy" id="942865"/>
    <lineage>
        <taxon>Bacteria</taxon>
        <taxon>Pseudomonadati</taxon>
        <taxon>Pseudomonadota</taxon>
        <taxon>Betaproteobacteria</taxon>
        <taxon>Burkholderiales</taxon>
        <taxon>Burkholderiaceae</taxon>
        <taxon>Cupriavidus</taxon>
    </lineage>
</organism>
<gene>
    <name evidence="2" type="ORF">C7419_10621</name>
</gene>
<dbReference type="AlphaFoldDB" id="A0A316EL70"/>
<protein>
    <recommendedName>
        <fullName evidence="4">Outer membrane protein</fullName>
    </recommendedName>
</protein>
<evidence type="ECO:0008006" key="4">
    <source>
        <dbReference type="Google" id="ProtNLM"/>
    </source>
</evidence>
<dbReference type="EMBL" id="QGGT01000006">
    <property type="protein sequence ID" value="PWK32602.1"/>
    <property type="molecule type" value="Genomic_DNA"/>
</dbReference>
<feature type="signal peptide" evidence="1">
    <location>
        <begin position="1"/>
        <end position="26"/>
    </location>
</feature>